<dbReference type="PROSITE" id="PS00109">
    <property type="entry name" value="PROTEIN_KINASE_TYR"/>
    <property type="match status" value="1"/>
</dbReference>
<dbReference type="PANTHER" id="PTHR44329:SF288">
    <property type="entry name" value="MITOGEN-ACTIVATED PROTEIN KINASE KINASE KINASE 20"/>
    <property type="match status" value="1"/>
</dbReference>
<evidence type="ECO:0000256" key="5">
    <source>
        <dbReference type="ARBA" id="ARBA00019973"/>
    </source>
</evidence>
<proteinExistence type="predicted"/>
<evidence type="ECO:0000256" key="2">
    <source>
        <dbReference type="ARBA" id="ARBA00011534"/>
    </source>
</evidence>
<dbReference type="InterPro" id="IPR011009">
    <property type="entry name" value="Kinase-like_dom_sf"/>
</dbReference>
<keyword evidence="9" id="KW-0067">ATP-binding</keyword>
<reference evidence="15 16" key="1">
    <citation type="submission" date="2015-09" db="EMBL/GenBank/DDBJ databases">
        <title>Draft genome of a European isolate of the apple canker pathogen Neonectria ditissima.</title>
        <authorList>
            <person name="Gomez-Cortecero A."/>
            <person name="Harrison R.J."/>
            <person name="Armitage A.D."/>
        </authorList>
    </citation>
    <scope>NUCLEOTIDE SEQUENCE [LARGE SCALE GENOMIC DNA]</scope>
    <source>
        <strain evidence="15 16">R09/05</strain>
    </source>
</reference>
<evidence type="ECO:0000256" key="8">
    <source>
        <dbReference type="ARBA" id="ARBA00022777"/>
    </source>
</evidence>
<evidence type="ECO:0000256" key="10">
    <source>
        <dbReference type="ARBA" id="ARBA00030980"/>
    </source>
</evidence>
<comment type="subunit">
    <text evidence="2">Component of the EKC/KEOPS complex composed of at least BUD32, CGI121, GON7, KAE1 and PCC1; the whole complex dimerizes.</text>
</comment>
<keyword evidence="8" id="KW-0418">Kinase</keyword>
<evidence type="ECO:0000256" key="3">
    <source>
        <dbReference type="ARBA" id="ARBA00012513"/>
    </source>
</evidence>
<dbReference type="OrthoDB" id="1668230at2759"/>
<evidence type="ECO:0000256" key="1">
    <source>
        <dbReference type="ARBA" id="ARBA00003747"/>
    </source>
</evidence>
<dbReference type="InterPro" id="IPR008266">
    <property type="entry name" value="Tyr_kinase_AS"/>
</dbReference>
<evidence type="ECO:0000256" key="6">
    <source>
        <dbReference type="ARBA" id="ARBA00022679"/>
    </source>
</evidence>
<dbReference type="AlphaFoldDB" id="A0A0P7B9G5"/>
<dbReference type="SUPFAM" id="SSF56112">
    <property type="entry name" value="Protein kinase-like (PK-like)"/>
    <property type="match status" value="1"/>
</dbReference>
<dbReference type="EC" id="2.7.11.1" evidence="3"/>
<comment type="function">
    <text evidence="1">Component of the EKC/KEOPS complex that is required for the formation of a threonylcarbamoyl group on adenosine at position 37 (t(6)A37) in tRNAs that read codons beginning with adenine. The complex is probably involved in the transfer of the threonylcarbamoyl moiety of threonylcarbamoyl-AMP (TC-AMP) to the N6 group of A37. BUD32 has ATPase activity in the context of the EKC/KEOPS complex and likely plays a supporting role to the catalytic subunit KAE1. The EKC/KEOPS complex also promotes both telomere uncapping and telomere elongation. The complex is required for efficient recruitment of transcriptional coactivators.</text>
</comment>
<evidence type="ECO:0000256" key="9">
    <source>
        <dbReference type="ARBA" id="ARBA00022840"/>
    </source>
</evidence>
<evidence type="ECO:0000256" key="12">
    <source>
        <dbReference type="ARBA" id="ARBA00047899"/>
    </source>
</evidence>
<dbReference type="Pfam" id="PF00069">
    <property type="entry name" value="Pkinase"/>
    <property type="match status" value="1"/>
</dbReference>
<dbReference type="InterPro" id="IPR000719">
    <property type="entry name" value="Prot_kinase_dom"/>
</dbReference>
<evidence type="ECO:0000256" key="7">
    <source>
        <dbReference type="ARBA" id="ARBA00022741"/>
    </source>
</evidence>
<evidence type="ECO:0000313" key="15">
    <source>
        <dbReference type="EMBL" id="KPM42346.1"/>
    </source>
</evidence>
<comment type="catalytic activity">
    <reaction evidence="13">
        <text>L-seryl-[protein] + ATP = O-phospho-L-seryl-[protein] + ADP + H(+)</text>
        <dbReference type="Rhea" id="RHEA:17989"/>
        <dbReference type="Rhea" id="RHEA-COMP:9863"/>
        <dbReference type="Rhea" id="RHEA-COMP:11604"/>
        <dbReference type="ChEBI" id="CHEBI:15378"/>
        <dbReference type="ChEBI" id="CHEBI:29999"/>
        <dbReference type="ChEBI" id="CHEBI:30616"/>
        <dbReference type="ChEBI" id="CHEBI:83421"/>
        <dbReference type="ChEBI" id="CHEBI:456216"/>
        <dbReference type="EC" id="2.7.11.1"/>
    </reaction>
</comment>
<accession>A0A0P7B9G5</accession>
<evidence type="ECO:0000256" key="13">
    <source>
        <dbReference type="ARBA" id="ARBA00048679"/>
    </source>
</evidence>
<comment type="catalytic activity">
    <reaction evidence="12">
        <text>L-threonyl-[protein] + ATP = O-phospho-L-threonyl-[protein] + ADP + H(+)</text>
        <dbReference type="Rhea" id="RHEA:46608"/>
        <dbReference type="Rhea" id="RHEA-COMP:11060"/>
        <dbReference type="Rhea" id="RHEA-COMP:11605"/>
        <dbReference type="ChEBI" id="CHEBI:15378"/>
        <dbReference type="ChEBI" id="CHEBI:30013"/>
        <dbReference type="ChEBI" id="CHEBI:30616"/>
        <dbReference type="ChEBI" id="CHEBI:61977"/>
        <dbReference type="ChEBI" id="CHEBI:456216"/>
        <dbReference type="EC" id="2.7.11.1"/>
    </reaction>
</comment>
<name>A0A0P7B9G5_9HYPO</name>
<feature type="domain" description="Protein kinase" evidence="14">
    <location>
        <begin position="52"/>
        <end position="300"/>
    </location>
</feature>
<evidence type="ECO:0000256" key="11">
    <source>
        <dbReference type="ARBA" id="ARBA00033194"/>
    </source>
</evidence>
<protein>
    <recommendedName>
        <fullName evidence="5">EKC/KEOPS complex subunit BUD32</fullName>
        <ecNumber evidence="3">2.7.11.1</ecNumber>
    </recommendedName>
    <alternativeName>
        <fullName evidence="10 11">Atypical Serine/threonine protein kinase BUD32</fullName>
    </alternativeName>
    <alternativeName>
        <fullName evidence="4">EKC/KEOPS complex subunit bud32</fullName>
    </alternativeName>
</protein>
<dbReference type="Proteomes" id="UP000050424">
    <property type="component" value="Unassembled WGS sequence"/>
</dbReference>
<dbReference type="EMBL" id="LKCW01000050">
    <property type="protein sequence ID" value="KPM42346.1"/>
    <property type="molecule type" value="Genomic_DNA"/>
</dbReference>
<evidence type="ECO:0000259" key="14">
    <source>
        <dbReference type="PROSITE" id="PS50011"/>
    </source>
</evidence>
<gene>
    <name evidence="15" type="ORF">AK830_g4188</name>
</gene>
<dbReference type="PANTHER" id="PTHR44329">
    <property type="entry name" value="SERINE/THREONINE-PROTEIN KINASE TNNI3K-RELATED"/>
    <property type="match status" value="1"/>
</dbReference>
<dbReference type="GO" id="GO:0004674">
    <property type="term" value="F:protein serine/threonine kinase activity"/>
    <property type="evidence" value="ECO:0007669"/>
    <property type="project" value="UniProtKB-EC"/>
</dbReference>
<dbReference type="PROSITE" id="PS50011">
    <property type="entry name" value="PROTEIN_KINASE_DOM"/>
    <property type="match status" value="1"/>
</dbReference>
<dbReference type="Gene3D" id="1.10.510.10">
    <property type="entry name" value="Transferase(Phosphotransferase) domain 1"/>
    <property type="match status" value="1"/>
</dbReference>
<dbReference type="GO" id="GO:0005524">
    <property type="term" value="F:ATP binding"/>
    <property type="evidence" value="ECO:0007669"/>
    <property type="project" value="UniProtKB-KW"/>
</dbReference>
<dbReference type="InterPro" id="IPR051681">
    <property type="entry name" value="Ser/Thr_Kinases-Pseudokinases"/>
</dbReference>
<keyword evidence="16" id="KW-1185">Reference proteome</keyword>
<evidence type="ECO:0000256" key="4">
    <source>
        <dbReference type="ARBA" id="ARBA00013948"/>
    </source>
</evidence>
<keyword evidence="7" id="KW-0547">Nucleotide-binding</keyword>
<keyword evidence="6" id="KW-0808">Transferase</keyword>
<dbReference type="STRING" id="78410.A0A0P7B9G5"/>
<organism evidence="15 16">
    <name type="scientific">Neonectria ditissima</name>
    <dbReference type="NCBI Taxonomy" id="78410"/>
    <lineage>
        <taxon>Eukaryota</taxon>
        <taxon>Fungi</taxon>
        <taxon>Dikarya</taxon>
        <taxon>Ascomycota</taxon>
        <taxon>Pezizomycotina</taxon>
        <taxon>Sordariomycetes</taxon>
        <taxon>Hypocreomycetidae</taxon>
        <taxon>Hypocreales</taxon>
        <taxon>Nectriaceae</taxon>
        <taxon>Neonectria</taxon>
    </lineage>
</organism>
<comment type="caution">
    <text evidence="15">The sequence shown here is derived from an EMBL/GenBank/DDBJ whole genome shotgun (WGS) entry which is preliminary data.</text>
</comment>
<evidence type="ECO:0000313" key="16">
    <source>
        <dbReference type="Proteomes" id="UP000050424"/>
    </source>
</evidence>
<sequence>MAAHLYADNPSPSTQRDTYHERDSLFLSATWQPRTDSETAMSTFPINIPNRVRDNETVGAGLSSWVLRLDAVAKCYSSAENDHKAREIAIYERLGSDGHHHKGIMRYYGILDDLGVILQFARHGSIRQYSSRLQQREHIPLSTRLAWIEQTADAFVFIHSKGVLHCDISCNNIFLDEHLNASVGDFAGSSLDGSPCLSWYETSHSHPDILDPSIKTEIFALGSTFYEILLGTKPFEGLDECSIEASIRDGRFPSLEALPALQTCIAKCWHQQYETVEEVLQDIKTEGTFGIVIHRLLFTS</sequence>